<gene>
    <name evidence="1" type="ORF">RSSM_02682</name>
</gene>
<dbReference type="AlphaFoldDB" id="M5UIP4"/>
<keyword evidence="2" id="KW-1185">Reference proteome</keyword>
<proteinExistence type="predicted"/>
<accession>M5UIP4</accession>
<organism evidence="1 2">
    <name type="scientific">Rhodopirellula sallentina SM41</name>
    <dbReference type="NCBI Taxonomy" id="1263870"/>
    <lineage>
        <taxon>Bacteria</taxon>
        <taxon>Pseudomonadati</taxon>
        <taxon>Planctomycetota</taxon>
        <taxon>Planctomycetia</taxon>
        <taxon>Pirellulales</taxon>
        <taxon>Pirellulaceae</taxon>
        <taxon>Rhodopirellula</taxon>
    </lineage>
</organism>
<reference evidence="1 2" key="1">
    <citation type="journal article" date="2013" name="Mar. Genomics">
        <title>Expression of sulfatases in Rhodopirellula baltica and the diversity of sulfatases in the genus Rhodopirellula.</title>
        <authorList>
            <person name="Wegner C.E."/>
            <person name="Richter-Heitmann T."/>
            <person name="Klindworth A."/>
            <person name="Klockow C."/>
            <person name="Richter M."/>
            <person name="Achstetter T."/>
            <person name="Glockner F.O."/>
            <person name="Harder J."/>
        </authorList>
    </citation>
    <scope>NUCLEOTIDE SEQUENCE [LARGE SCALE GENOMIC DNA]</scope>
    <source>
        <strain evidence="1 2">SM41</strain>
    </source>
</reference>
<sequence>MEKTMFFMRELSIGDDSGENLDTIETLPDIEQDVRSIGKTRVSAPCRYLAS</sequence>
<evidence type="ECO:0000313" key="2">
    <source>
        <dbReference type="Proteomes" id="UP000011885"/>
    </source>
</evidence>
<evidence type="ECO:0000313" key="1">
    <source>
        <dbReference type="EMBL" id="EMI55903.1"/>
    </source>
</evidence>
<name>M5UIP4_9BACT</name>
<comment type="caution">
    <text evidence="1">The sequence shown here is derived from an EMBL/GenBank/DDBJ whole genome shotgun (WGS) entry which is preliminary data.</text>
</comment>
<dbReference type="EMBL" id="ANOH01000188">
    <property type="protein sequence ID" value="EMI55903.1"/>
    <property type="molecule type" value="Genomic_DNA"/>
</dbReference>
<protein>
    <submittedName>
        <fullName evidence="1">Uncharacterized protein</fullName>
    </submittedName>
</protein>
<dbReference type="PATRIC" id="fig|1263870.3.peg.2851"/>
<dbReference type="Proteomes" id="UP000011885">
    <property type="component" value="Unassembled WGS sequence"/>
</dbReference>